<dbReference type="Proteomes" id="UP000294360">
    <property type="component" value="Chromosome"/>
</dbReference>
<gene>
    <name evidence="1" type="ORF">MTUNDRAET4_2421</name>
</gene>
<dbReference type="EMBL" id="LR536450">
    <property type="protein sequence ID" value="VFU09308.1"/>
    <property type="molecule type" value="Genomic_DNA"/>
</dbReference>
<organism evidence="1 2">
    <name type="scientific">Methylocella tundrae</name>
    <dbReference type="NCBI Taxonomy" id="227605"/>
    <lineage>
        <taxon>Bacteria</taxon>
        <taxon>Pseudomonadati</taxon>
        <taxon>Pseudomonadota</taxon>
        <taxon>Alphaproteobacteria</taxon>
        <taxon>Hyphomicrobiales</taxon>
        <taxon>Beijerinckiaceae</taxon>
        <taxon>Methylocella</taxon>
    </lineage>
</organism>
<dbReference type="KEGG" id="mtun:MTUNDRAET4_2421"/>
<evidence type="ECO:0000313" key="1">
    <source>
        <dbReference type="EMBL" id="VFU09308.1"/>
    </source>
</evidence>
<accession>A0A4U8Z213</accession>
<evidence type="ECO:0000313" key="2">
    <source>
        <dbReference type="Proteomes" id="UP000294360"/>
    </source>
</evidence>
<dbReference type="AlphaFoldDB" id="A0A4U8Z213"/>
<sequence length="71" mass="8246">MQSVRYENTDMRLAFMKRHNCTFMLPTHTILSAHFSTDRSRLILDFTSFTCFSINATICAKPQRNNAESIL</sequence>
<reference evidence="1 2" key="1">
    <citation type="submission" date="2019-03" db="EMBL/GenBank/DDBJ databases">
        <authorList>
            <person name="Kox A.R. M."/>
        </authorList>
    </citation>
    <scope>NUCLEOTIDE SEQUENCE [LARGE SCALE GENOMIC DNA]</scope>
    <source>
        <strain evidence="1">MTUNDRAET4 annotated genome</strain>
    </source>
</reference>
<name>A0A4U8Z213_METTU</name>
<protein>
    <submittedName>
        <fullName evidence="1">Uncharacterized protein</fullName>
    </submittedName>
</protein>
<proteinExistence type="predicted"/>